<dbReference type="EMBL" id="RBZY01000032">
    <property type="protein sequence ID" value="RWR18232.1"/>
    <property type="molecule type" value="Genomic_DNA"/>
</dbReference>
<sequence>MFDSDRGTSLEVSDPFRNMSNITRQSAGGWLSDGRNLYVLEYATDDGLGNTIYPKWTLEWSKVNDYRVYSIVNLTAGDDKIVWGKQPPEILDQARRNASSTLD</sequence>
<reference evidence="1 2" key="1">
    <citation type="journal article" date="2018" name="Front. Microbiol.">
        <title>Novel Insights Into Bacterial Dimethylsulfoniopropionate Catabolism in the East China Sea.</title>
        <authorList>
            <person name="Liu J."/>
            <person name="Liu J."/>
            <person name="Zhang S.H."/>
            <person name="Liang J."/>
            <person name="Lin H."/>
            <person name="Song D."/>
            <person name="Yang G.P."/>
            <person name="Todd J.D."/>
            <person name="Zhang X.H."/>
        </authorList>
    </citation>
    <scope>NUCLEOTIDE SEQUENCE [LARGE SCALE GENOMIC DNA]</scope>
    <source>
        <strain evidence="1 2">ZYFD042</strain>
    </source>
</reference>
<dbReference type="RefSeq" id="WP_128217997.1">
    <property type="nucleotide sequence ID" value="NZ_RBZY01000032.1"/>
</dbReference>
<dbReference type="AlphaFoldDB" id="A0A3S4LY08"/>
<protein>
    <submittedName>
        <fullName evidence="1">Uncharacterized protein</fullName>
    </submittedName>
</protein>
<gene>
    <name evidence="1" type="ORF">D8Y23_10045</name>
</gene>
<name>A0A3S4LY08_9MICO</name>
<accession>A0A3S4LY08</accession>
<dbReference type="Proteomes" id="UP000285970">
    <property type="component" value="Unassembled WGS sequence"/>
</dbReference>
<organism evidence="1 2">
    <name type="scientific">Microbacterium enclense</name>
    <dbReference type="NCBI Taxonomy" id="993073"/>
    <lineage>
        <taxon>Bacteria</taxon>
        <taxon>Bacillati</taxon>
        <taxon>Actinomycetota</taxon>
        <taxon>Actinomycetes</taxon>
        <taxon>Micrococcales</taxon>
        <taxon>Microbacteriaceae</taxon>
        <taxon>Microbacterium</taxon>
    </lineage>
</organism>
<evidence type="ECO:0000313" key="1">
    <source>
        <dbReference type="EMBL" id="RWR18232.1"/>
    </source>
</evidence>
<evidence type="ECO:0000313" key="2">
    <source>
        <dbReference type="Proteomes" id="UP000285970"/>
    </source>
</evidence>
<comment type="caution">
    <text evidence="1">The sequence shown here is derived from an EMBL/GenBank/DDBJ whole genome shotgun (WGS) entry which is preliminary data.</text>
</comment>
<proteinExistence type="predicted"/>